<dbReference type="GO" id="GO:0016740">
    <property type="term" value="F:transferase activity"/>
    <property type="evidence" value="ECO:0007669"/>
    <property type="project" value="UniProtKB-KW"/>
</dbReference>
<name>A0A5A7QEU7_STRAF</name>
<proteinExistence type="predicted"/>
<dbReference type="AlphaFoldDB" id="A0A5A7QEU7"/>
<comment type="caution">
    <text evidence="1">The sequence shown here is derived from an EMBL/GenBank/DDBJ whole genome shotgun (WGS) entry which is preliminary data.</text>
</comment>
<evidence type="ECO:0000313" key="1">
    <source>
        <dbReference type="EMBL" id="GER43730.1"/>
    </source>
</evidence>
<accession>A0A5A7QEU7</accession>
<organism evidence="1 2">
    <name type="scientific">Striga asiatica</name>
    <name type="common">Asiatic witchweed</name>
    <name type="synonym">Buchnera asiatica</name>
    <dbReference type="NCBI Taxonomy" id="4170"/>
    <lineage>
        <taxon>Eukaryota</taxon>
        <taxon>Viridiplantae</taxon>
        <taxon>Streptophyta</taxon>
        <taxon>Embryophyta</taxon>
        <taxon>Tracheophyta</taxon>
        <taxon>Spermatophyta</taxon>
        <taxon>Magnoliopsida</taxon>
        <taxon>eudicotyledons</taxon>
        <taxon>Gunneridae</taxon>
        <taxon>Pentapetalae</taxon>
        <taxon>asterids</taxon>
        <taxon>lamiids</taxon>
        <taxon>Lamiales</taxon>
        <taxon>Orobanchaceae</taxon>
        <taxon>Buchnereae</taxon>
        <taxon>Striga</taxon>
    </lineage>
</organism>
<keyword evidence="2" id="KW-1185">Reference proteome</keyword>
<gene>
    <name evidence="1" type="ORF">STAS_20594</name>
</gene>
<sequence>MFLWLVWEDRNLFLNGGRLSDIDVMIDKGFRLVKNYDKAQASLKGRKGNENGCYLQFNAVVRDSEIGLGVWIKYSEGLVVAIFESNMSGSFSPTLAEVLSIQFGLQFTSMIGVKIQQVTTNFFEVVQRLIANDSHHPFKGIFSNILAPLDSLDCGLNIPNRLHNEIARTIAISGRWDK</sequence>
<evidence type="ECO:0000313" key="2">
    <source>
        <dbReference type="Proteomes" id="UP000325081"/>
    </source>
</evidence>
<reference evidence="2" key="1">
    <citation type="journal article" date="2019" name="Curr. Biol.">
        <title>Genome Sequence of Striga asiatica Provides Insight into the Evolution of Plant Parasitism.</title>
        <authorList>
            <person name="Yoshida S."/>
            <person name="Kim S."/>
            <person name="Wafula E.K."/>
            <person name="Tanskanen J."/>
            <person name="Kim Y.M."/>
            <person name="Honaas L."/>
            <person name="Yang Z."/>
            <person name="Spallek T."/>
            <person name="Conn C.E."/>
            <person name="Ichihashi Y."/>
            <person name="Cheong K."/>
            <person name="Cui S."/>
            <person name="Der J.P."/>
            <person name="Gundlach H."/>
            <person name="Jiao Y."/>
            <person name="Hori C."/>
            <person name="Ishida J.K."/>
            <person name="Kasahara H."/>
            <person name="Kiba T."/>
            <person name="Kim M.S."/>
            <person name="Koo N."/>
            <person name="Laohavisit A."/>
            <person name="Lee Y.H."/>
            <person name="Lumba S."/>
            <person name="McCourt P."/>
            <person name="Mortimer J.C."/>
            <person name="Mutuku J.M."/>
            <person name="Nomura T."/>
            <person name="Sasaki-Sekimoto Y."/>
            <person name="Seto Y."/>
            <person name="Wang Y."/>
            <person name="Wakatake T."/>
            <person name="Sakakibara H."/>
            <person name="Demura T."/>
            <person name="Yamaguchi S."/>
            <person name="Yoneyama K."/>
            <person name="Manabe R.I."/>
            <person name="Nelson D.C."/>
            <person name="Schulman A.H."/>
            <person name="Timko M.P."/>
            <person name="dePamphilis C.W."/>
            <person name="Choi D."/>
            <person name="Shirasu K."/>
        </authorList>
    </citation>
    <scope>NUCLEOTIDE SEQUENCE [LARGE SCALE GENOMIC DNA]</scope>
    <source>
        <strain evidence="2">cv. UVA1</strain>
    </source>
</reference>
<dbReference type="Proteomes" id="UP000325081">
    <property type="component" value="Unassembled WGS sequence"/>
</dbReference>
<protein>
    <submittedName>
        <fullName evidence="1">Polynucleotidyl transferase</fullName>
    </submittedName>
</protein>
<keyword evidence="1" id="KW-0808">Transferase</keyword>
<dbReference type="EMBL" id="BKCP01006737">
    <property type="protein sequence ID" value="GER43730.1"/>
    <property type="molecule type" value="Genomic_DNA"/>
</dbReference>